<keyword evidence="2" id="KW-0535">Nitrogen fixation</keyword>
<dbReference type="InterPro" id="IPR029068">
    <property type="entry name" value="Glyas_Bleomycin-R_OHBP_Dase"/>
</dbReference>
<dbReference type="Gene3D" id="3.10.180.10">
    <property type="entry name" value="2,3-Dihydroxybiphenyl 1,2-Dioxygenase, domain 1"/>
    <property type="match status" value="1"/>
</dbReference>
<dbReference type="GO" id="GO:0005737">
    <property type="term" value="C:cytoplasm"/>
    <property type="evidence" value="ECO:0007669"/>
    <property type="project" value="TreeGrafter"/>
</dbReference>
<dbReference type="InterPro" id="IPR004360">
    <property type="entry name" value="Glyas_Fos-R_dOase_dom"/>
</dbReference>
<accession>A0A933S2B0</accession>
<dbReference type="Pfam" id="PF00903">
    <property type="entry name" value="Glyoxalase"/>
    <property type="match status" value="1"/>
</dbReference>
<organism evidence="12 13">
    <name type="scientific">Rhodopseudomonas palustris</name>
    <dbReference type="NCBI Taxonomy" id="1076"/>
    <lineage>
        <taxon>Bacteria</taxon>
        <taxon>Pseudomonadati</taxon>
        <taxon>Pseudomonadota</taxon>
        <taxon>Alphaproteobacteria</taxon>
        <taxon>Hyphomicrobiales</taxon>
        <taxon>Nitrobacteraceae</taxon>
        <taxon>Rhodopseudomonas</taxon>
    </lineage>
</organism>
<protein>
    <recommendedName>
        <fullName evidence="5">Aldoketomutase</fullName>
    </recommendedName>
    <alternativeName>
        <fullName evidence="4">Glyoxalase I</fullName>
    </alternativeName>
    <alternativeName>
        <fullName evidence="3">Ketone-aldehyde mutase</fullName>
    </alternativeName>
    <alternativeName>
        <fullName evidence="6">Methylglyoxalase</fullName>
    </alternativeName>
    <alternativeName>
        <fullName evidence="7">S-D-lactoylglutathione methylglyoxal lyase</fullName>
    </alternativeName>
</protein>
<dbReference type="PANTHER" id="PTHR46036:SF5">
    <property type="entry name" value="LACTOYLGLUTATHIONE LYASE"/>
    <property type="match status" value="1"/>
</dbReference>
<evidence type="ECO:0000256" key="5">
    <source>
        <dbReference type="ARBA" id="ARBA00030892"/>
    </source>
</evidence>
<evidence type="ECO:0000256" key="1">
    <source>
        <dbReference type="ARBA" id="ARBA00001967"/>
    </source>
</evidence>
<feature type="binding site" evidence="10">
    <location>
        <position position="192"/>
    </location>
    <ligand>
        <name>Zn(2+)</name>
        <dbReference type="ChEBI" id="CHEBI:29105"/>
        <note>ligand shared between dimeric partners</note>
    </ligand>
</feature>
<dbReference type="InterPro" id="IPR036105">
    <property type="entry name" value="DiNase_FeMo-co_biosyn_sf"/>
</dbReference>
<dbReference type="CDD" id="cd00852">
    <property type="entry name" value="NifB"/>
    <property type="match status" value="1"/>
</dbReference>
<dbReference type="AlphaFoldDB" id="A0A933S2B0"/>
<proteinExistence type="predicted"/>
<dbReference type="InterPro" id="IPR034165">
    <property type="entry name" value="NifB_C"/>
</dbReference>
<dbReference type="GO" id="GO:0004462">
    <property type="term" value="F:lactoylglutathione lyase activity"/>
    <property type="evidence" value="ECO:0007669"/>
    <property type="project" value="UniProtKB-EC"/>
</dbReference>
<keyword evidence="10" id="KW-0479">Metal-binding</keyword>
<evidence type="ECO:0000256" key="3">
    <source>
        <dbReference type="ARBA" id="ARBA00030291"/>
    </source>
</evidence>
<reference evidence="12" key="1">
    <citation type="submission" date="2020-07" db="EMBL/GenBank/DDBJ databases">
        <title>Huge and variable diversity of episymbiotic CPR bacteria and DPANN archaea in groundwater ecosystems.</title>
        <authorList>
            <person name="He C.Y."/>
            <person name="Keren R."/>
            <person name="Whittaker M."/>
            <person name="Farag I.F."/>
            <person name="Doudna J."/>
            <person name="Cate J.H.D."/>
            <person name="Banfield J.F."/>
        </authorList>
    </citation>
    <scope>NUCLEOTIDE SEQUENCE</scope>
    <source>
        <strain evidence="12">NC_groundwater_1818_Pr3_B-0.1um_66_35</strain>
    </source>
</reference>
<dbReference type="SUPFAM" id="SSF53146">
    <property type="entry name" value="Nitrogenase accessory factor-like"/>
    <property type="match status" value="1"/>
</dbReference>
<name>A0A933S2B0_RHOPL</name>
<feature type="binding site" evidence="10">
    <location>
        <position position="211"/>
    </location>
    <ligand>
        <name>Zn(2+)</name>
        <dbReference type="ChEBI" id="CHEBI:29105"/>
        <note>ligand shared between dimeric partners</note>
    </ligand>
</feature>
<dbReference type="InterPro" id="IPR004361">
    <property type="entry name" value="Glyoxalase_1"/>
</dbReference>
<evidence type="ECO:0000256" key="6">
    <source>
        <dbReference type="ARBA" id="ARBA00032460"/>
    </source>
</evidence>
<dbReference type="GO" id="GO:0019243">
    <property type="term" value="P:methylglyoxal catabolic process to D-lactate via S-lactoyl-glutathione"/>
    <property type="evidence" value="ECO:0007669"/>
    <property type="project" value="TreeGrafter"/>
</dbReference>
<comment type="catalytic activity">
    <reaction evidence="8">
        <text>(R)-S-lactoylglutathione = methylglyoxal + glutathione</text>
        <dbReference type="Rhea" id="RHEA:19069"/>
        <dbReference type="ChEBI" id="CHEBI:17158"/>
        <dbReference type="ChEBI" id="CHEBI:57474"/>
        <dbReference type="ChEBI" id="CHEBI:57925"/>
        <dbReference type="EC" id="4.4.1.5"/>
    </reaction>
</comment>
<comment type="cofactor">
    <cofactor evidence="10">
        <name>Zn(2+)</name>
        <dbReference type="ChEBI" id="CHEBI:29105"/>
    </cofactor>
    <text evidence="10">Binds 1 zinc ion per subunit. In the homodimer, two zinc ions are bound between subunits.</text>
</comment>
<dbReference type="Gene3D" id="3.30.420.130">
    <property type="entry name" value="Dinitrogenase iron-molybdenum cofactor biosynthesis domain"/>
    <property type="match status" value="1"/>
</dbReference>
<evidence type="ECO:0000256" key="2">
    <source>
        <dbReference type="ARBA" id="ARBA00023231"/>
    </source>
</evidence>
<dbReference type="PANTHER" id="PTHR46036">
    <property type="entry name" value="LACTOYLGLUTATHIONE LYASE"/>
    <property type="match status" value="1"/>
</dbReference>
<comment type="cofactor">
    <cofactor evidence="1">
        <name>Ni(2+)</name>
        <dbReference type="ChEBI" id="CHEBI:49786"/>
    </cofactor>
</comment>
<dbReference type="EMBL" id="JACRJB010000068">
    <property type="protein sequence ID" value="MBI5132661.1"/>
    <property type="molecule type" value="Genomic_DNA"/>
</dbReference>
<dbReference type="InterPro" id="IPR003731">
    <property type="entry name" value="Di-Nase_FeMo-co_biosynth"/>
</dbReference>
<dbReference type="Proteomes" id="UP000782519">
    <property type="component" value="Unassembled WGS sequence"/>
</dbReference>
<evidence type="ECO:0000256" key="7">
    <source>
        <dbReference type="ARBA" id="ARBA00033298"/>
    </source>
</evidence>
<dbReference type="Pfam" id="PF02579">
    <property type="entry name" value="Nitro_FeMo-Co"/>
    <property type="match status" value="1"/>
</dbReference>
<dbReference type="InterPro" id="IPR037523">
    <property type="entry name" value="VOC_core"/>
</dbReference>
<feature type="active site" description="Proton donor/acceptor" evidence="9">
    <location>
        <position position="259"/>
    </location>
</feature>
<evidence type="ECO:0000256" key="9">
    <source>
        <dbReference type="PIRSR" id="PIRSR604361-1"/>
    </source>
</evidence>
<keyword evidence="10" id="KW-0862">Zinc</keyword>
<feature type="domain" description="VOC" evidence="11">
    <location>
        <begin position="138"/>
        <end position="263"/>
    </location>
</feature>
<dbReference type="NCBIfam" id="TIGR00068">
    <property type="entry name" value="glyox_I"/>
    <property type="match status" value="1"/>
</dbReference>
<comment type="caution">
    <text evidence="12">The sequence shown here is derived from an EMBL/GenBank/DDBJ whole genome shotgun (WGS) entry which is preliminary data.</text>
</comment>
<evidence type="ECO:0000256" key="8">
    <source>
        <dbReference type="ARBA" id="ARBA00048273"/>
    </source>
</evidence>
<dbReference type="SUPFAM" id="SSF54593">
    <property type="entry name" value="Glyoxalase/Bleomycin resistance protein/Dihydroxybiphenyl dioxygenase"/>
    <property type="match status" value="1"/>
</dbReference>
<gene>
    <name evidence="12" type="primary">gloA</name>
    <name evidence="12" type="ORF">HZA66_24750</name>
</gene>
<evidence type="ECO:0000313" key="12">
    <source>
        <dbReference type="EMBL" id="MBI5132661.1"/>
    </source>
</evidence>
<dbReference type="GO" id="GO:0046872">
    <property type="term" value="F:metal ion binding"/>
    <property type="evidence" value="ECO:0007669"/>
    <property type="project" value="UniProtKB-KW"/>
</dbReference>
<sequence length="267" mass="29156">MLAELDAPRAEPTSRSSTLRIAVASSEGIRIDQHFGQADLFRVYDVSASGIVPVEDRDVGQYAEGEEDRRDTICRMLKDCQVLLVAKIGVTPQEKLAGVGIEAIDRFAGKGVEAALLEVFASKSAARSEAPLDTSQFQLLHAMLRVTDIDRAIDFYTRLLGMTVLERRDHKKNQFTQAYLGYGAGSSGMTIELVFNWTEDQPYTHGTSYGHIAIGVSGITALCDRLAAQGVTMPRPPRAQRHGESIVAFIEDPDGHRIELVQAPSAP</sequence>
<dbReference type="PROSITE" id="PS51819">
    <property type="entry name" value="VOC"/>
    <property type="match status" value="1"/>
</dbReference>
<feature type="binding site" evidence="10">
    <location>
        <position position="259"/>
    </location>
    <ligand>
        <name>Zn(2+)</name>
        <dbReference type="ChEBI" id="CHEBI:29105"/>
        <note>ligand shared between dimeric partners</note>
    </ligand>
</feature>
<evidence type="ECO:0000256" key="10">
    <source>
        <dbReference type="PIRSR" id="PIRSR604361-3"/>
    </source>
</evidence>
<keyword evidence="12" id="KW-0456">Lyase</keyword>
<evidence type="ECO:0000256" key="4">
    <source>
        <dbReference type="ARBA" id="ARBA00030537"/>
    </source>
</evidence>
<evidence type="ECO:0000259" key="11">
    <source>
        <dbReference type="PROSITE" id="PS51819"/>
    </source>
</evidence>
<evidence type="ECO:0000313" key="13">
    <source>
        <dbReference type="Proteomes" id="UP000782519"/>
    </source>
</evidence>